<dbReference type="EMBL" id="CACRXK020019736">
    <property type="protein sequence ID" value="CAB4034010.1"/>
    <property type="molecule type" value="Genomic_DNA"/>
</dbReference>
<evidence type="ECO:0000256" key="1">
    <source>
        <dbReference type="SAM" id="Coils"/>
    </source>
</evidence>
<name>A0A7D9JRE2_PARCT</name>
<proteinExistence type="predicted"/>
<feature type="compositionally biased region" description="Basic and acidic residues" evidence="2">
    <location>
        <begin position="129"/>
        <end position="141"/>
    </location>
</feature>
<feature type="region of interest" description="Disordered" evidence="2">
    <location>
        <begin position="129"/>
        <end position="148"/>
    </location>
</feature>
<dbReference type="Proteomes" id="UP001152795">
    <property type="component" value="Unassembled WGS sequence"/>
</dbReference>
<dbReference type="AlphaFoldDB" id="A0A7D9JRE2"/>
<keyword evidence="1" id="KW-0175">Coiled coil</keyword>
<protein>
    <submittedName>
        <fullName evidence="3">Uncharacterized protein</fullName>
    </submittedName>
</protein>
<feature type="coiled-coil region" evidence="1">
    <location>
        <begin position="73"/>
        <end position="100"/>
    </location>
</feature>
<sequence>MERQIAELSSKIKTLNFRRTKTSEILEKQDRQASERQKQSIINISKAVNELKETIEEKKITKGEDEGAIAEWSKLYESELEKADQDIKLLDQQIKKMDDDEREAKTAYEHERKLAFELELFERKAKFQEELEKTKQDENNQHSKPTSG</sequence>
<feature type="non-terminal residue" evidence="3">
    <location>
        <position position="148"/>
    </location>
</feature>
<evidence type="ECO:0000313" key="4">
    <source>
        <dbReference type="Proteomes" id="UP001152795"/>
    </source>
</evidence>
<accession>A0A7D9JRE2</accession>
<evidence type="ECO:0000256" key="2">
    <source>
        <dbReference type="SAM" id="MobiDB-lite"/>
    </source>
</evidence>
<keyword evidence="4" id="KW-1185">Reference proteome</keyword>
<organism evidence="3 4">
    <name type="scientific">Paramuricea clavata</name>
    <name type="common">Red gorgonian</name>
    <name type="synonym">Violescent sea-whip</name>
    <dbReference type="NCBI Taxonomy" id="317549"/>
    <lineage>
        <taxon>Eukaryota</taxon>
        <taxon>Metazoa</taxon>
        <taxon>Cnidaria</taxon>
        <taxon>Anthozoa</taxon>
        <taxon>Octocorallia</taxon>
        <taxon>Malacalcyonacea</taxon>
        <taxon>Plexauridae</taxon>
        <taxon>Paramuricea</taxon>
    </lineage>
</organism>
<reference evidence="3" key="1">
    <citation type="submission" date="2020-04" db="EMBL/GenBank/DDBJ databases">
        <authorList>
            <person name="Alioto T."/>
            <person name="Alioto T."/>
            <person name="Gomez Garrido J."/>
        </authorList>
    </citation>
    <scope>NUCLEOTIDE SEQUENCE</scope>
    <source>
        <strain evidence="3">A484AB</strain>
    </source>
</reference>
<gene>
    <name evidence="3" type="ORF">PACLA_8A010437</name>
</gene>
<comment type="caution">
    <text evidence="3">The sequence shown here is derived from an EMBL/GenBank/DDBJ whole genome shotgun (WGS) entry which is preliminary data.</text>
</comment>
<evidence type="ECO:0000313" key="3">
    <source>
        <dbReference type="EMBL" id="CAB4034010.1"/>
    </source>
</evidence>